<dbReference type="EMBL" id="KI271616">
    <property type="protein sequence ID" value="ERL63738.1"/>
    <property type="molecule type" value="Genomic_DNA"/>
</dbReference>
<keyword evidence="3 5" id="KW-0378">Hydrolase</keyword>
<dbReference type="InterPro" id="IPR002241">
    <property type="entry name" value="Glyco_hydro_27"/>
</dbReference>
<dbReference type="PANTHER" id="PTHR11452:SF75">
    <property type="entry name" value="ALPHA-GALACTOSIDASE MEL1"/>
    <property type="match status" value="1"/>
</dbReference>
<evidence type="ECO:0000256" key="2">
    <source>
        <dbReference type="ARBA" id="ARBA00009743"/>
    </source>
</evidence>
<name>U4TPB4_9LACO</name>
<comment type="similarity">
    <text evidence="1">Belongs to the glycosyl hydrolase 36 family.</text>
</comment>
<comment type="catalytic activity">
    <reaction evidence="5">
        <text>Hydrolysis of terminal, non-reducing alpha-D-galactose residues in alpha-D-galactosides, including galactose oligosaccharides, galactomannans and galactolipids.</text>
        <dbReference type="EC" id="3.2.1.22"/>
    </reaction>
</comment>
<dbReference type="InterPro" id="IPR013785">
    <property type="entry name" value="Aldolase_TIM"/>
</dbReference>
<keyword evidence="5" id="KW-1015">Disulfide bond</keyword>
<dbReference type="PANTHER" id="PTHR11452">
    <property type="entry name" value="ALPHA-GALACTOSIDASE/ALPHA-N-ACETYLGALACTOSAMINIDASE"/>
    <property type="match status" value="1"/>
</dbReference>
<dbReference type="Gene3D" id="2.60.40.1180">
    <property type="entry name" value="Golgi alpha-mannosidase II"/>
    <property type="match status" value="1"/>
</dbReference>
<evidence type="ECO:0000256" key="1">
    <source>
        <dbReference type="ARBA" id="ARBA00006202"/>
    </source>
</evidence>
<dbReference type="SUPFAM" id="SSF51445">
    <property type="entry name" value="(Trans)glycosidases"/>
    <property type="match status" value="2"/>
</dbReference>
<dbReference type="PROSITE" id="PS00512">
    <property type="entry name" value="ALPHA_GALACTOSIDASE"/>
    <property type="match status" value="1"/>
</dbReference>
<dbReference type="eggNOG" id="COG3345">
    <property type="taxonomic scope" value="Bacteria"/>
</dbReference>
<proteinExistence type="inferred from homology"/>
<dbReference type="GO" id="GO:0004557">
    <property type="term" value="F:alpha-galactosidase activity"/>
    <property type="evidence" value="ECO:0007669"/>
    <property type="project" value="UniProtKB-EC"/>
</dbReference>
<dbReference type="RefSeq" id="WP_022530983.1">
    <property type="nucleotide sequence ID" value="NZ_KI271616.1"/>
</dbReference>
<dbReference type="PRINTS" id="PR00740">
    <property type="entry name" value="GLHYDRLASE27"/>
</dbReference>
<sequence>MDTKELVSPAMGWASWNHFRQDINEPIILDTARAMADSPLAAAGYEFINLDDCWQSSDRDINGELQFDAAAFPDGAQMIDQIHALGLKVSLYSSCGPMTCEDRPGSYGHEYRDAQTFANWGVDGLKYDYCHVVDQTTDETLLNKAPKVVAVECLNQGTGQRIMLPAERAVVQGGTRIEKNDYGIVFAEGLSTGTLSFEAILSPGRWVFTVTYLKEEQVNRAFLTLQLGDHSYPLWFPRSSGWSPTGRVQVIVDVPTEVTQFVLTNPIKDRATDAIFRYTQMHQAISDTAMRRPMGYFVCEHGRNKPWEWAPAFADSYRISSDIQNSWSSVVQCYERAMAVAPFAKEGCYADPDMLEVGNGQLTNIENQTHFSLWCFLSAPLILGNDLRRIADDEKTGGNALAVVTNPQLIAIDQTRPYLPAARIVAGDVDVLVKYLVDGRAAICVVNNSDTTQTMAVSLHQLPKQINGVAYEYSGRCIEEAWGQYNYHVTVDGTLEMALLPHACDVFELDAKEAPKK</sequence>
<evidence type="ECO:0000256" key="3">
    <source>
        <dbReference type="ARBA" id="ARBA00022801"/>
    </source>
</evidence>
<gene>
    <name evidence="6" type="ORF">L248_2235</name>
</gene>
<dbReference type="EC" id="3.2.1.22" evidence="5"/>
<dbReference type="InterPro" id="IPR013780">
    <property type="entry name" value="Glyco_hydro_b"/>
</dbReference>
<dbReference type="STRING" id="1231336.L248_2235"/>
<dbReference type="InterPro" id="IPR000111">
    <property type="entry name" value="Glyco_hydro_27/36_CS"/>
</dbReference>
<dbReference type="GO" id="GO:0005975">
    <property type="term" value="P:carbohydrate metabolic process"/>
    <property type="evidence" value="ECO:0007669"/>
    <property type="project" value="InterPro"/>
</dbReference>
<evidence type="ECO:0000256" key="5">
    <source>
        <dbReference type="RuleBase" id="RU361168"/>
    </source>
</evidence>
<dbReference type="Proteomes" id="UP000030647">
    <property type="component" value="Unassembled WGS sequence"/>
</dbReference>
<dbReference type="Gene3D" id="3.20.20.70">
    <property type="entry name" value="Aldolase class I"/>
    <property type="match status" value="2"/>
</dbReference>
<dbReference type="Pfam" id="PF16499">
    <property type="entry name" value="Melibiase_2"/>
    <property type="match status" value="2"/>
</dbReference>
<keyword evidence="7" id="KW-1185">Reference proteome</keyword>
<comment type="similarity">
    <text evidence="2 5">Belongs to the glycosyl hydrolase 27 family.</text>
</comment>
<dbReference type="CDD" id="cd14792">
    <property type="entry name" value="GH27"/>
    <property type="match status" value="1"/>
</dbReference>
<dbReference type="AlphaFoldDB" id="U4TPB4"/>
<organism evidence="6 7">
    <name type="scientific">Schleiferilactobacillus shenzhenensis LY-73</name>
    <dbReference type="NCBI Taxonomy" id="1231336"/>
    <lineage>
        <taxon>Bacteria</taxon>
        <taxon>Bacillati</taxon>
        <taxon>Bacillota</taxon>
        <taxon>Bacilli</taxon>
        <taxon>Lactobacillales</taxon>
        <taxon>Lactobacillaceae</taxon>
        <taxon>Schleiferilactobacillus</taxon>
    </lineage>
</organism>
<accession>U4TPB4</accession>
<keyword evidence="4 5" id="KW-0326">Glycosidase</keyword>
<dbReference type="OrthoDB" id="9807519at2"/>
<dbReference type="InterPro" id="IPR017853">
    <property type="entry name" value="GH"/>
</dbReference>
<reference evidence="7" key="1">
    <citation type="journal article" date="2013" name="Genome Announc.">
        <title>Whole-Genome Sequencing of Lactobacillus shenzhenensis Strain LY-73T.</title>
        <authorList>
            <person name="Lin Z."/>
            <person name="Liu Z."/>
            <person name="Yang R."/>
            <person name="Zou Y."/>
            <person name="Wan D."/>
            <person name="Chen J."/>
            <person name="Guo M."/>
            <person name="Zhao J."/>
            <person name="Fang C."/>
            <person name="Yang R."/>
            <person name="Liu F."/>
        </authorList>
    </citation>
    <scope>NUCLEOTIDE SEQUENCE [LARGE SCALE GENOMIC DNA]</scope>
    <source>
        <strain evidence="7">LY-73</strain>
    </source>
</reference>
<protein>
    <recommendedName>
        <fullName evidence="5">Alpha-galactosidase</fullName>
        <ecNumber evidence="5">3.2.1.22</ecNumber>
    </recommendedName>
    <alternativeName>
        <fullName evidence="5">Melibiase</fullName>
    </alternativeName>
</protein>
<evidence type="ECO:0000256" key="4">
    <source>
        <dbReference type="ARBA" id="ARBA00023295"/>
    </source>
</evidence>
<dbReference type="HOGENOM" id="CLU_013093_3_3_9"/>
<evidence type="ECO:0000313" key="7">
    <source>
        <dbReference type="Proteomes" id="UP000030647"/>
    </source>
</evidence>
<evidence type="ECO:0000313" key="6">
    <source>
        <dbReference type="EMBL" id="ERL63738.1"/>
    </source>
</evidence>